<proteinExistence type="predicted"/>
<gene>
    <name evidence="1" type="ORF">UFOVP215_14</name>
</gene>
<reference evidence="1" key="1">
    <citation type="submission" date="2020-05" db="EMBL/GenBank/DDBJ databases">
        <authorList>
            <person name="Chiriac C."/>
            <person name="Salcher M."/>
            <person name="Ghai R."/>
            <person name="Kavagutti S V."/>
        </authorList>
    </citation>
    <scope>NUCLEOTIDE SEQUENCE</scope>
</reference>
<sequence length="76" mass="9066">MNPQTNNNNLKLNKMKKEIIQNLKNGVKYGNHNTDFIYTNEGEMLMCEYMLGCKYTKFYDINKFANRILKFIKIGY</sequence>
<name>A0A6J7WM18_9CAUD</name>
<protein>
    <submittedName>
        <fullName evidence="1">Uncharacterized protein</fullName>
    </submittedName>
</protein>
<accession>A0A6J7WM18</accession>
<evidence type="ECO:0000313" key="1">
    <source>
        <dbReference type="EMBL" id="CAB5218797.1"/>
    </source>
</evidence>
<organism evidence="1">
    <name type="scientific">uncultured Caudovirales phage</name>
    <dbReference type="NCBI Taxonomy" id="2100421"/>
    <lineage>
        <taxon>Viruses</taxon>
        <taxon>Duplodnaviria</taxon>
        <taxon>Heunggongvirae</taxon>
        <taxon>Uroviricota</taxon>
        <taxon>Caudoviricetes</taxon>
        <taxon>Peduoviridae</taxon>
        <taxon>Maltschvirus</taxon>
        <taxon>Maltschvirus maltsch</taxon>
    </lineage>
</organism>
<dbReference type="EMBL" id="LR798266">
    <property type="protein sequence ID" value="CAB5218797.1"/>
    <property type="molecule type" value="Genomic_DNA"/>
</dbReference>